<keyword evidence="1" id="KW-1133">Transmembrane helix</keyword>
<name>A0AAE1DEV6_9GAST</name>
<gene>
    <name evidence="3" type="ORF">RRG08_052016</name>
</gene>
<keyword evidence="1" id="KW-0472">Membrane</keyword>
<dbReference type="PANTHER" id="PTHR46599">
    <property type="entry name" value="PIGGYBAC TRANSPOSABLE ELEMENT-DERIVED PROTEIN 4"/>
    <property type="match status" value="1"/>
</dbReference>
<evidence type="ECO:0000259" key="2">
    <source>
        <dbReference type="Pfam" id="PF13843"/>
    </source>
</evidence>
<keyword evidence="4" id="KW-1185">Reference proteome</keyword>
<sequence>MHNKYDVCTESQKPETFLTYNKTKGGVDAEDQMAHAFTTERKTKRWPLVIFFNILDLSSIAALIVFRMKYPFNTLSHDDNRQKFNIDIGRSLALPQIICP</sequence>
<dbReference type="InterPro" id="IPR029526">
    <property type="entry name" value="PGBD"/>
</dbReference>
<reference evidence="3" key="1">
    <citation type="journal article" date="2023" name="G3 (Bethesda)">
        <title>A reference genome for the long-term kleptoplast-retaining sea slug Elysia crispata morphotype clarki.</title>
        <authorList>
            <person name="Eastman K.E."/>
            <person name="Pendleton A.L."/>
            <person name="Shaikh M.A."/>
            <person name="Suttiyut T."/>
            <person name="Ogas R."/>
            <person name="Tomko P."/>
            <person name="Gavelis G."/>
            <person name="Widhalm J.R."/>
            <person name="Wisecaver J.H."/>
        </authorList>
    </citation>
    <scope>NUCLEOTIDE SEQUENCE</scope>
    <source>
        <strain evidence="3">ECLA1</strain>
    </source>
</reference>
<protein>
    <recommendedName>
        <fullName evidence="2">PiggyBac transposable element-derived protein domain-containing protein</fullName>
    </recommendedName>
</protein>
<feature type="domain" description="PiggyBac transposable element-derived protein" evidence="2">
    <location>
        <begin position="9"/>
        <end position="59"/>
    </location>
</feature>
<keyword evidence="1" id="KW-0812">Transmembrane</keyword>
<feature type="transmembrane region" description="Helical" evidence="1">
    <location>
        <begin position="46"/>
        <end position="66"/>
    </location>
</feature>
<dbReference type="Proteomes" id="UP001283361">
    <property type="component" value="Unassembled WGS sequence"/>
</dbReference>
<dbReference type="PANTHER" id="PTHR46599:SF6">
    <property type="entry name" value="DUAL SPECIFICITY PHOSPHATASE 26"/>
    <property type="match status" value="1"/>
</dbReference>
<accession>A0AAE1DEV6</accession>
<organism evidence="3 4">
    <name type="scientific">Elysia crispata</name>
    <name type="common">lettuce slug</name>
    <dbReference type="NCBI Taxonomy" id="231223"/>
    <lineage>
        <taxon>Eukaryota</taxon>
        <taxon>Metazoa</taxon>
        <taxon>Spiralia</taxon>
        <taxon>Lophotrochozoa</taxon>
        <taxon>Mollusca</taxon>
        <taxon>Gastropoda</taxon>
        <taxon>Heterobranchia</taxon>
        <taxon>Euthyneura</taxon>
        <taxon>Panpulmonata</taxon>
        <taxon>Sacoglossa</taxon>
        <taxon>Placobranchoidea</taxon>
        <taxon>Plakobranchidae</taxon>
        <taxon>Elysia</taxon>
    </lineage>
</organism>
<comment type="caution">
    <text evidence="3">The sequence shown here is derived from an EMBL/GenBank/DDBJ whole genome shotgun (WGS) entry which is preliminary data.</text>
</comment>
<evidence type="ECO:0000256" key="1">
    <source>
        <dbReference type="SAM" id="Phobius"/>
    </source>
</evidence>
<dbReference type="Pfam" id="PF13843">
    <property type="entry name" value="DDE_Tnp_1_7"/>
    <property type="match status" value="1"/>
</dbReference>
<evidence type="ECO:0000313" key="4">
    <source>
        <dbReference type="Proteomes" id="UP001283361"/>
    </source>
</evidence>
<dbReference type="EMBL" id="JAWDGP010004193">
    <property type="protein sequence ID" value="KAK3766873.1"/>
    <property type="molecule type" value="Genomic_DNA"/>
</dbReference>
<dbReference type="AlphaFoldDB" id="A0AAE1DEV6"/>
<evidence type="ECO:0000313" key="3">
    <source>
        <dbReference type="EMBL" id="KAK3766873.1"/>
    </source>
</evidence>
<proteinExistence type="predicted"/>